<evidence type="ECO:0000256" key="5">
    <source>
        <dbReference type="ARBA" id="ARBA00023180"/>
    </source>
</evidence>
<organism evidence="6 7">
    <name type="scientific">Sarcoptes scabiei</name>
    <name type="common">Itch mite</name>
    <name type="synonym">Acarus scabiei</name>
    <dbReference type="NCBI Taxonomy" id="52283"/>
    <lineage>
        <taxon>Eukaryota</taxon>
        <taxon>Metazoa</taxon>
        <taxon>Ecdysozoa</taxon>
        <taxon>Arthropoda</taxon>
        <taxon>Chelicerata</taxon>
        <taxon>Arachnida</taxon>
        <taxon>Acari</taxon>
        <taxon>Acariformes</taxon>
        <taxon>Sarcoptiformes</taxon>
        <taxon>Astigmata</taxon>
        <taxon>Psoroptidia</taxon>
        <taxon>Sarcoptoidea</taxon>
        <taxon>Sarcoptidae</taxon>
        <taxon>Sarcoptinae</taxon>
        <taxon>Sarcoptes</taxon>
    </lineage>
</organism>
<sequence>MYWVGLILLNSFVFGNQPTNFHGSEQSSISVNPLHRQNQSLSSSLEKPKVKVEVYYETLCPDSMQFLLYQLFPNYERLKNQIELKLYPFGKAQFFESGNSFEFYCQHGPKECRGNLIHCCVLDRYRNYDESIPFLRCMENDLYGLRRPSVDAVAQKQ</sequence>
<dbReference type="Proteomes" id="UP000616769">
    <property type="component" value="Unassembled WGS sequence"/>
</dbReference>
<accession>A0A131ZYZ5</accession>
<comment type="similarity">
    <text evidence="2">Belongs to the GILT family.</text>
</comment>
<reference evidence="6 7" key="1">
    <citation type="journal article" date="2015" name="Parasit. Vectors">
        <title>Draft genome of the scabies mite.</title>
        <authorList>
            <person name="Rider S.D.Jr."/>
            <person name="Morgan M.S."/>
            <person name="Arlian L.G."/>
        </authorList>
    </citation>
    <scope>NUCLEOTIDE SEQUENCE [LARGE SCALE GENOMIC DNA]</scope>
    <source>
        <strain evidence="6">Arlian Lab</strain>
    </source>
</reference>
<dbReference type="Pfam" id="PF03227">
    <property type="entry name" value="GILT"/>
    <property type="match status" value="1"/>
</dbReference>
<dbReference type="OrthoDB" id="958254at2759"/>
<dbReference type="InterPro" id="IPR004911">
    <property type="entry name" value="Interferon-induced_GILT"/>
</dbReference>
<evidence type="ECO:0000256" key="3">
    <source>
        <dbReference type="ARBA" id="ARBA00022525"/>
    </source>
</evidence>
<evidence type="ECO:0000313" key="7">
    <source>
        <dbReference type="Proteomes" id="UP000616769"/>
    </source>
</evidence>
<dbReference type="EMBL" id="JXLN01006556">
    <property type="protein sequence ID" value="KPM03877.1"/>
    <property type="molecule type" value="Genomic_DNA"/>
</dbReference>
<evidence type="ECO:0000313" key="6">
    <source>
        <dbReference type="EMBL" id="KPM03877.1"/>
    </source>
</evidence>
<comment type="subcellular location">
    <subcellularLocation>
        <location evidence="1">Secreted</location>
    </subcellularLocation>
</comment>
<keyword evidence="4" id="KW-0732">Signal</keyword>
<proteinExistence type="inferred from homology"/>
<keyword evidence="5" id="KW-0325">Glycoprotein</keyword>
<dbReference type="PANTHER" id="PTHR13234">
    <property type="entry name" value="GAMMA-INTERFERON INDUCIBLE LYSOSOMAL THIOL REDUCTASE GILT"/>
    <property type="match status" value="1"/>
</dbReference>
<comment type="caution">
    <text evidence="6">The sequence shown here is derived from an EMBL/GenBank/DDBJ whole genome shotgun (WGS) entry which is preliminary data.</text>
</comment>
<keyword evidence="3" id="KW-0964">Secreted</keyword>
<dbReference type="VEuPathDB" id="VectorBase:SSCA009825"/>
<evidence type="ECO:0000256" key="2">
    <source>
        <dbReference type="ARBA" id="ARBA00005679"/>
    </source>
</evidence>
<gene>
    <name evidence="6" type="ORF">QR98_0023140</name>
</gene>
<evidence type="ECO:0000256" key="1">
    <source>
        <dbReference type="ARBA" id="ARBA00004613"/>
    </source>
</evidence>
<name>A0A131ZYZ5_SARSC</name>
<dbReference type="PANTHER" id="PTHR13234:SF8">
    <property type="entry name" value="GAMMA-INTERFERON-INDUCIBLE LYSOSOMAL THIOL REDUCTASE"/>
    <property type="match status" value="1"/>
</dbReference>
<dbReference type="GO" id="GO:0005576">
    <property type="term" value="C:extracellular region"/>
    <property type="evidence" value="ECO:0007669"/>
    <property type="project" value="UniProtKB-SubCell"/>
</dbReference>
<dbReference type="AlphaFoldDB" id="A0A131ZYZ5"/>
<dbReference type="GO" id="GO:0016671">
    <property type="term" value="F:oxidoreductase activity, acting on a sulfur group of donors, disulfide as acceptor"/>
    <property type="evidence" value="ECO:0007669"/>
    <property type="project" value="InterPro"/>
</dbReference>
<evidence type="ECO:0000256" key="4">
    <source>
        <dbReference type="ARBA" id="ARBA00022729"/>
    </source>
</evidence>
<protein>
    <submittedName>
        <fullName evidence="6">Gamma-interferon inducible lysosomal thiol reductase-like protein 1</fullName>
    </submittedName>
</protein>